<comment type="subcellular location">
    <subcellularLocation>
        <location evidence="2">Cell inner membrane</location>
        <topology evidence="2">Peripheral membrane protein</topology>
    </subcellularLocation>
</comment>
<dbReference type="AlphaFoldDB" id="A0A4U8T6P7"/>
<evidence type="ECO:0000256" key="6">
    <source>
        <dbReference type="ARBA" id="ARBA00013211"/>
    </source>
</evidence>
<protein>
    <recommendedName>
        <fullName evidence="7 18">1-acyl-sn-glycerol-3-phosphate acyltransferase</fullName>
        <ecNumber evidence="6 18">2.3.1.51</ecNumber>
    </recommendedName>
</protein>
<evidence type="ECO:0000256" key="14">
    <source>
        <dbReference type="ARBA" id="ARBA00023209"/>
    </source>
</evidence>
<dbReference type="SMART" id="SM00563">
    <property type="entry name" value="PlsC"/>
    <property type="match status" value="1"/>
</dbReference>
<dbReference type="EC" id="2.3.1.51" evidence="6 18"/>
<evidence type="ECO:0000256" key="15">
    <source>
        <dbReference type="ARBA" id="ARBA00023264"/>
    </source>
</evidence>
<dbReference type="STRING" id="1677920.LS71_07775"/>
<evidence type="ECO:0000256" key="4">
    <source>
        <dbReference type="ARBA" id="ARBA00005189"/>
    </source>
</evidence>
<evidence type="ECO:0000259" key="19">
    <source>
        <dbReference type="SMART" id="SM00563"/>
    </source>
</evidence>
<evidence type="ECO:0000256" key="3">
    <source>
        <dbReference type="ARBA" id="ARBA00004728"/>
    </source>
</evidence>
<proteinExistence type="inferred from homology"/>
<keyword evidence="15 18" id="KW-1208">Phospholipid metabolism</keyword>
<comment type="function">
    <text evidence="17">Converts lysophosphatidic acid (LPA) into phosphatidic acid by incorporating acyl moiety at the 2 position.</text>
</comment>
<comment type="pathway">
    <text evidence="4">Lipid metabolism.</text>
</comment>
<comment type="domain">
    <text evidence="18">The HXXXXD motif is essential for acyltransferase activity and may constitute the binding site for the phosphate moiety of the glycerol-3-phosphate.</text>
</comment>
<evidence type="ECO:0000313" key="21">
    <source>
        <dbReference type="Proteomes" id="UP000029733"/>
    </source>
</evidence>
<evidence type="ECO:0000256" key="9">
    <source>
        <dbReference type="ARBA" id="ARBA00022516"/>
    </source>
</evidence>
<evidence type="ECO:0000256" key="16">
    <source>
        <dbReference type="ARBA" id="ARBA00023315"/>
    </source>
</evidence>
<keyword evidence="10" id="KW-0997">Cell inner membrane</keyword>
<dbReference type="InterPro" id="IPR004552">
    <property type="entry name" value="AGP_acyltrans"/>
</dbReference>
<dbReference type="InterPro" id="IPR002123">
    <property type="entry name" value="Plipid/glycerol_acylTrfase"/>
</dbReference>
<comment type="catalytic activity">
    <reaction evidence="1 18">
        <text>a 1-acyl-sn-glycero-3-phosphate + an acyl-CoA = a 1,2-diacyl-sn-glycero-3-phosphate + CoA</text>
        <dbReference type="Rhea" id="RHEA:19709"/>
        <dbReference type="ChEBI" id="CHEBI:57287"/>
        <dbReference type="ChEBI" id="CHEBI:57970"/>
        <dbReference type="ChEBI" id="CHEBI:58342"/>
        <dbReference type="ChEBI" id="CHEBI:58608"/>
        <dbReference type="EC" id="2.3.1.51"/>
    </reaction>
</comment>
<sequence>MLAKIRAVIATLSIAFYLPIIIAQIYLTRGHSNGRWARKQCRWFFSFNRLHVERIGEYDKDAQLLVINHQSVTDIIYFEAFHPANICWVAKKQLGEIPLYGHALKGPDMILIDREDKNGIVFLLKEAKKALANHRLIAIFPEGTRSKGGEKFLPFKAGAKILASKLNLRIQPAVLINTRKLYNSSPMEIKTDKARVVLMEAYTPDFSDEHWYEKLQNSMHEVYLKHYHELNLS</sequence>
<dbReference type="OrthoDB" id="9809618at2"/>
<evidence type="ECO:0000313" key="20">
    <source>
        <dbReference type="EMBL" id="TLD95148.1"/>
    </source>
</evidence>
<keyword evidence="12 18" id="KW-0443">Lipid metabolism</keyword>
<comment type="pathway">
    <text evidence="3">Phospholipid metabolism; CDP-diacylglycerol biosynthesis; CDP-diacylglycerol from sn-glycerol 3-phosphate: step 2/3.</text>
</comment>
<name>A0A4U8T6P7_9HELI</name>
<feature type="domain" description="Phospholipid/glycerol acyltransferase" evidence="19">
    <location>
        <begin position="63"/>
        <end position="178"/>
    </location>
</feature>
<gene>
    <name evidence="20" type="ORF">LS71_008615</name>
</gene>
<dbReference type="GO" id="GO:0006654">
    <property type="term" value="P:phosphatidic acid biosynthetic process"/>
    <property type="evidence" value="ECO:0007669"/>
    <property type="project" value="TreeGrafter"/>
</dbReference>
<evidence type="ECO:0000256" key="10">
    <source>
        <dbReference type="ARBA" id="ARBA00022519"/>
    </source>
</evidence>
<keyword evidence="8" id="KW-1003">Cell membrane</keyword>
<evidence type="ECO:0000256" key="13">
    <source>
        <dbReference type="ARBA" id="ARBA00023136"/>
    </source>
</evidence>
<keyword evidence="11 18" id="KW-0808">Transferase</keyword>
<dbReference type="NCBIfam" id="TIGR00530">
    <property type="entry name" value="AGP_acyltrn"/>
    <property type="match status" value="1"/>
</dbReference>
<dbReference type="CDD" id="cd07989">
    <property type="entry name" value="LPLAT_AGPAT-like"/>
    <property type="match status" value="1"/>
</dbReference>
<dbReference type="RefSeq" id="WP_034356134.1">
    <property type="nucleotide sequence ID" value="NZ_JRPR02000011.1"/>
</dbReference>
<dbReference type="GO" id="GO:0005886">
    <property type="term" value="C:plasma membrane"/>
    <property type="evidence" value="ECO:0007669"/>
    <property type="project" value="UniProtKB-SubCell"/>
</dbReference>
<dbReference type="EMBL" id="JRPR02000011">
    <property type="protein sequence ID" value="TLD95148.1"/>
    <property type="molecule type" value="Genomic_DNA"/>
</dbReference>
<dbReference type="Pfam" id="PF01553">
    <property type="entry name" value="Acyltransferase"/>
    <property type="match status" value="1"/>
</dbReference>
<evidence type="ECO:0000256" key="18">
    <source>
        <dbReference type="RuleBase" id="RU361267"/>
    </source>
</evidence>
<dbReference type="PANTHER" id="PTHR10434:SF59">
    <property type="entry name" value="1-ACYL-SN-GLYCEROL-3-PHOSPHATE ACYLTRANSFERASE"/>
    <property type="match status" value="1"/>
</dbReference>
<evidence type="ECO:0000256" key="1">
    <source>
        <dbReference type="ARBA" id="ARBA00001141"/>
    </source>
</evidence>
<organism evidence="20 21">
    <name type="scientific">Helicobacter jaachi</name>
    <dbReference type="NCBI Taxonomy" id="1677920"/>
    <lineage>
        <taxon>Bacteria</taxon>
        <taxon>Pseudomonadati</taxon>
        <taxon>Campylobacterota</taxon>
        <taxon>Epsilonproteobacteria</taxon>
        <taxon>Campylobacterales</taxon>
        <taxon>Helicobacteraceae</taxon>
        <taxon>Helicobacter</taxon>
    </lineage>
</organism>
<dbReference type="UniPathway" id="UPA00557">
    <property type="reaction ID" value="UER00613"/>
</dbReference>
<evidence type="ECO:0000256" key="8">
    <source>
        <dbReference type="ARBA" id="ARBA00022475"/>
    </source>
</evidence>
<evidence type="ECO:0000256" key="17">
    <source>
        <dbReference type="ARBA" id="ARBA00037183"/>
    </source>
</evidence>
<comment type="similarity">
    <text evidence="5 18">Belongs to the 1-acyl-sn-glycerol-3-phosphate acyltransferase family.</text>
</comment>
<accession>A0A4U8T6P7</accession>
<keyword evidence="13" id="KW-0472">Membrane</keyword>
<reference evidence="20 21" key="1">
    <citation type="journal article" date="2014" name="Genome Announc.">
        <title>Draft genome sequences of eight enterohepatic helicobacter species isolated from both laboratory and wild rodents.</title>
        <authorList>
            <person name="Sheh A."/>
            <person name="Shen Z."/>
            <person name="Fox J.G."/>
        </authorList>
    </citation>
    <scope>NUCLEOTIDE SEQUENCE [LARGE SCALE GENOMIC DNA]</scope>
    <source>
        <strain evidence="20 21">MIT 09-6949</strain>
    </source>
</reference>
<keyword evidence="21" id="KW-1185">Reference proteome</keyword>
<dbReference type="PANTHER" id="PTHR10434">
    <property type="entry name" value="1-ACYL-SN-GLYCEROL-3-PHOSPHATE ACYLTRANSFERASE"/>
    <property type="match status" value="1"/>
</dbReference>
<evidence type="ECO:0000256" key="11">
    <source>
        <dbReference type="ARBA" id="ARBA00022679"/>
    </source>
</evidence>
<evidence type="ECO:0000256" key="5">
    <source>
        <dbReference type="ARBA" id="ARBA00008655"/>
    </source>
</evidence>
<dbReference type="SUPFAM" id="SSF69593">
    <property type="entry name" value="Glycerol-3-phosphate (1)-acyltransferase"/>
    <property type="match status" value="1"/>
</dbReference>
<evidence type="ECO:0000256" key="2">
    <source>
        <dbReference type="ARBA" id="ARBA00004417"/>
    </source>
</evidence>
<comment type="caution">
    <text evidence="20">The sequence shown here is derived from an EMBL/GenBank/DDBJ whole genome shotgun (WGS) entry which is preliminary data.</text>
</comment>
<dbReference type="GO" id="GO:0016024">
    <property type="term" value="P:CDP-diacylglycerol biosynthetic process"/>
    <property type="evidence" value="ECO:0007669"/>
    <property type="project" value="UniProtKB-UniPathway"/>
</dbReference>
<keyword evidence="9 18" id="KW-0444">Lipid biosynthesis</keyword>
<keyword evidence="16 18" id="KW-0012">Acyltransferase</keyword>
<evidence type="ECO:0000256" key="7">
    <source>
        <dbReference type="ARBA" id="ARBA00016139"/>
    </source>
</evidence>
<keyword evidence="14 18" id="KW-0594">Phospholipid biosynthesis</keyword>
<dbReference type="GO" id="GO:0003841">
    <property type="term" value="F:1-acylglycerol-3-phosphate O-acyltransferase activity"/>
    <property type="evidence" value="ECO:0007669"/>
    <property type="project" value="UniProtKB-UniRule"/>
</dbReference>
<dbReference type="Proteomes" id="UP000029733">
    <property type="component" value="Unassembled WGS sequence"/>
</dbReference>
<evidence type="ECO:0000256" key="12">
    <source>
        <dbReference type="ARBA" id="ARBA00023098"/>
    </source>
</evidence>